<dbReference type="PANTHER" id="PTHR14344">
    <property type="entry name" value="WD REPEAT PROTEIN"/>
    <property type="match status" value="1"/>
</dbReference>
<dbReference type="SUPFAM" id="SSF55781">
    <property type="entry name" value="GAF domain-like"/>
    <property type="match status" value="2"/>
</dbReference>
<dbReference type="Pfam" id="PF08446">
    <property type="entry name" value="PAS_2"/>
    <property type="match status" value="1"/>
</dbReference>
<dbReference type="InterPro" id="IPR013515">
    <property type="entry name" value="Phytochrome_cen-reg"/>
</dbReference>
<keyword evidence="5" id="KW-0716">Sensory transduction</keyword>
<protein>
    <submittedName>
        <fullName evidence="19">PHY3, histidine kinase-group VIII protein</fullName>
    </submittedName>
</protein>
<feature type="domain" description="Phytochrome chromophore attachment site" evidence="16">
    <location>
        <begin position="325"/>
        <end position="487"/>
    </location>
</feature>
<dbReference type="CDD" id="cd17546">
    <property type="entry name" value="REC_hyHK_CKI1_RcsC-like"/>
    <property type="match status" value="1"/>
</dbReference>
<feature type="modified residue" description="4-aspartylphosphate" evidence="13">
    <location>
        <position position="1095"/>
    </location>
</feature>
<keyword evidence="13" id="KW-0597">Phosphoprotein</keyword>
<dbReference type="InterPro" id="IPR015943">
    <property type="entry name" value="WD40/YVTN_repeat-like_dom_sf"/>
</dbReference>
<dbReference type="SUPFAM" id="SSF55874">
    <property type="entry name" value="ATPase domain of HSP90 chaperone/DNA topoisomerase II/histidine kinase"/>
    <property type="match status" value="1"/>
</dbReference>
<evidence type="ECO:0000256" key="11">
    <source>
        <dbReference type="ARBA" id="ARBA00023170"/>
    </source>
</evidence>
<dbReference type="InterPro" id="IPR005467">
    <property type="entry name" value="His_kinase_dom"/>
</dbReference>
<keyword evidence="11" id="KW-0675">Receptor</keyword>
<evidence type="ECO:0000256" key="2">
    <source>
        <dbReference type="ARBA" id="ARBA00022490"/>
    </source>
</evidence>
<dbReference type="InterPro" id="IPR019775">
    <property type="entry name" value="WD40_repeat_CS"/>
</dbReference>
<dbReference type="Pfam" id="PF00360">
    <property type="entry name" value="PHY"/>
    <property type="match status" value="1"/>
</dbReference>
<dbReference type="SMART" id="SM00448">
    <property type="entry name" value="REC"/>
    <property type="match status" value="1"/>
</dbReference>
<keyword evidence="4 14" id="KW-0853">WD repeat</keyword>
<evidence type="ECO:0000313" key="20">
    <source>
        <dbReference type="Proteomes" id="UP000019487"/>
    </source>
</evidence>
<dbReference type="InterPro" id="IPR036097">
    <property type="entry name" value="HisK_dim/P_sf"/>
</dbReference>
<evidence type="ECO:0000256" key="12">
    <source>
        <dbReference type="ARBA" id="ARBA00038255"/>
    </source>
</evidence>
<dbReference type="InterPro" id="IPR035965">
    <property type="entry name" value="PAS-like_dom_sf"/>
</dbReference>
<dbReference type="InterPro" id="IPR016132">
    <property type="entry name" value="Phyto_chromo_attachment"/>
</dbReference>
<dbReference type="InterPro" id="IPR029016">
    <property type="entry name" value="GAF-like_dom_sf"/>
</dbReference>
<dbReference type="Pfam" id="PF02518">
    <property type="entry name" value="HATPase_c"/>
    <property type="match status" value="1"/>
</dbReference>
<evidence type="ECO:0000256" key="14">
    <source>
        <dbReference type="PROSITE-ProRule" id="PRU00221"/>
    </source>
</evidence>
<dbReference type="SMART" id="SM00320">
    <property type="entry name" value="WD40"/>
    <property type="match status" value="9"/>
</dbReference>
<comment type="similarity">
    <text evidence="12">Belongs to the WD repeat WDR6 family.</text>
</comment>
<feature type="region of interest" description="Disordered" evidence="15">
    <location>
        <begin position="922"/>
        <end position="1019"/>
    </location>
</feature>
<dbReference type="SUPFAM" id="SSF50978">
    <property type="entry name" value="WD40 repeat-like"/>
    <property type="match status" value="3"/>
</dbReference>
<evidence type="ECO:0000256" key="13">
    <source>
        <dbReference type="PROSITE-ProRule" id="PRU00169"/>
    </source>
</evidence>
<comment type="caution">
    <text evidence="19">The sequence shown here is derived from an EMBL/GenBank/DDBJ whole genome shotgun (WGS) entry which is preliminary data.</text>
</comment>
<dbReference type="InterPro" id="IPR051973">
    <property type="entry name" value="tRNA_Anticodon_Mtase-Reg"/>
</dbReference>
<dbReference type="SMART" id="SM00388">
    <property type="entry name" value="HisKA"/>
    <property type="match status" value="1"/>
</dbReference>
<dbReference type="Pfam" id="PF01590">
    <property type="entry name" value="GAF"/>
    <property type="match status" value="1"/>
</dbReference>
<dbReference type="PROSITE" id="PS50046">
    <property type="entry name" value="PHYTOCHROME_2"/>
    <property type="match status" value="1"/>
</dbReference>
<feature type="repeat" description="WD" evidence="14">
    <location>
        <begin position="1422"/>
        <end position="1471"/>
    </location>
</feature>
<evidence type="ECO:0000256" key="1">
    <source>
        <dbReference type="ARBA" id="ARBA00004496"/>
    </source>
</evidence>
<feature type="domain" description="Response regulatory" evidence="18">
    <location>
        <begin position="1044"/>
        <end position="1174"/>
    </location>
</feature>
<dbReference type="InterPro" id="IPR013654">
    <property type="entry name" value="PAS_2"/>
</dbReference>
<dbReference type="GO" id="GO:0030488">
    <property type="term" value="P:tRNA methylation"/>
    <property type="evidence" value="ECO:0007669"/>
    <property type="project" value="TreeGrafter"/>
</dbReference>
<evidence type="ECO:0000256" key="9">
    <source>
        <dbReference type="ARBA" id="ARBA00022777"/>
    </source>
</evidence>
<dbReference type="Gene3D" id="2.130.10.10">
    <property type="entry name" value="YVTN repeat-like/Quinoprotein amine dehydrogenase"/>
    <property type="match status" value="3"/>
</dbReference>
<feature type="region of interest" description="Disordered" evidence="15">
    <location>
        <begin position="2331"/>
        <end position="2350"/>
    </location>
</feature>
<dbReference type="GO" id="GO:0000155">
    <property type="term" value="F:phosphorelay sensor kinase activity"/>
    <property type="evidence" value="ECO:0007669"/>
    <property type="project" value="InterPro"/>
</dbReference>
<sequence>MAHQLTPATTNIAGSLNMTAVDQKNPESSSRIERVFPIRIETGSEILDPKSNDSSVAKYQNVSDITVSKVDPVVVSDVDSAIETKAPKVVLAESCRPSSPSERTFITSSIHHLLSDNQSTINRANDERVLRCEDEPIQIPGSIQSFGALIALEEKEDGQFSVRIASENSQTIIGRGPEDLFELSCFTQLLSPVYKSDFKARIEARKLWHKKENLKAYPDTFTMMLESIPHTPMYCALHFREDAGLFICEFEAKNDLMTDIPPENSSLPGESVNVIDNQATEEERIISITKYSEPFRTLQRTNRLGEMEMFHLGCEVQEQLNSAISIASLLDIVVGLVFDLTGFHRVMAYQFDEDDAGLVRAEYIDERASLDLYRGLKFPNSDIPIQARQLYQLNKIRLLYDRKQKTARLMSSTKQHNPKSLNLSSAYLRAMSPVHIKYLANMGVRASFSISLIVEGRLWGLISCHDYGLEGKRVSFPMRELCRSLGDCTSNNIEKLLYLSRIQARRHLGKAPTKVSPSQYVAASSRDLLQMFEADFGFLAIKDEARTIGRLFAYNESISLLQYIRRKSHTSVFYTQNISADCTDIMFPSRFVLISGFLVIPLALSGSDFLVFFRKGQLKEVKWAGNPNEKVYKPGTSYLEPRASFKRWSEHVIGTSREWTREQVESAGVLSALYGRFIEVWRQKEAIVQQNRMTRLLIRQAGAEVRNPLNAIIGYLEIALEEVLDDKARLHLEKSLGASRSLIFVVNDLLNLTEAEGEDPEMSHDNVVLSEMMADVIEDFGAECRKKRLHIKFDESQNVPPMVKCDGIRLRQTISNLLSNSVKHSTAGDVVVGLKKVESDEDKTRVEMFFTDNGSGFTESELDGIFQDFEKVLDDDHDVDASPILGPDKSSIGLGLAVAARFVRLNDGKIVINTEPGHGTTVTVSIPFRNSDKGRPFNARTPREDTSNPPTSTEFPTPMSRTSSEHGGRCDTPEGFVVPPPTPLKEPFSVSTTELLETPESIPSASASQPSASAKSATTNSDYQLQYPFPIMDLPPQPEIRNLNVLVAEDNPLNSRLLEERLRKRGHVVTVKINGQACADAVKATPDGFDIVLMDIQMPIANGFESTFMIRAFEKETNPPVSKRASVYGRLPIIAVSASLDEQKREEYIELGFDGWILKPINFKRLEEILASVEDDAKREKLLYGNDNVAWGKGGWLKLKKGFDILIEQQKHGANSEDIWHNHSLSPILALEFYRTFTGTLLILAAEGPFLNIYDVESSRLISQCRIFDSQAIHGIIIRELNNDAGDSLQVVVWGGSCLTLICRSQIQDIISQHVISITETATSASDWVLSVAFCPWDKEGCVMVTAHNAMLQATLLEKAGSIILRQLQPSSRSMLYSASLVCENQDTVIVAAGTIFGEIIVWKCVATDDSSAFSNEALFVFTGHEGSIFGVDISPLIMGDDGKTTRLLASCSDDRTIRIWNLAEGAQNDVDAMKLAADLLPRETGFGEHAESQHDSNGFNRCVAMTMGHISRIWGVKFHCPNISEFGSSSLTILSFGEDSTAQQWALELGSELQNGGKTTGILDLNLSKISPNTPAKLTHIKTFAFHTGKHIWSAAVTQIESNRSLLATGGADGKISTYCFDERETNPALVDSLTNTAAKEYSVEGSFSSVAFELEEVFESLSTAENCPRTEQKQESMVSKKKSPKDAFNRYAFVSEGAFLITTSFGRILKATIEDRVTFEELALPGSNAQDLKSYSILKGSSTLKLCFLGGTNGKIFIYQPGLPIIEIGHVERKPSDMFIVPKQDKKSVDLLVTLVGTQELTIFSLDMQNKQSFGSHCIVKRTLSLPLKFIVTGAGRSDDHLIIGSREGQIVIEDIDCDTLSTWNSSSRKDAITSIVAVPKSEAQQTTSYFAITSRDGLYAILSYNKTEPEITSRISCVHSAAPPFGPMIEACWFQGSDLILYGFKSKSLIVWNETKQSEIMRIDCGGAHRAHAYSPHKDNRGGGSGHLIYTKATQLYLHHQKVPSHRTIKPGGHGREIKACAVGGFPQMIATGAEDTNIRIWRYTDDQNHLSSSKSLNCLTVIQKHTSGIQHLHWHNSHYLFSSGGVEEFYIWALQEIPGFGLGVLCEASCPDPTDEQDLRIMSFDVSDVPGSTLAEMIITLAYSDSTMRTYVYCKTRGFELLVKGKYTSACLTQLVHLRVSRTEIHFLTAATDGSLCIWVAPLTLLTPFTPPTLPSLPPTPTRNPKTQEPTLLSHKKNHQNAIKSLSFTFTHSLKDSYLIIVTGGDDNALGITLYPISNISNTINTDETSEVLPEFQFQFQTPTTILLPDAHAAAVTGADFVSGFKDGVRDQDGDQDGDQDANANVNEDKYIISTSTDQRVKTWRIRIRVPRLGAKGGGRGREDAPVCPVDIEMVGDEFTAVSDIGDVGIVSGRRRSGDGEIDGRETKVVIVGNGIEVWGVGVGGRGD</sequence>
<keyword evidence="20" id="KW-1185">Reference proteome</keyword>
<keyword evidence="3" id="KW-0600">Photoreceptor protein</keyword>
<proteinExistence type="inferred from homology"/>
<feature type="compositionally biased region" description="Low complexity" evidence="15">
    <location>
        <begin position="999"/>
        <end position="1017"/>
    </location>
</feature>
<dbReference type="GO" id="GO:0009881">
    <property type="term" value="F:photoreceptor activity"/>
    <property type="evidence" value="ECO:0007669"/>
    <property type="project" value="UniProtKB-KW"/>
</dbReference>
<evidence type="ECO:0000256" key="4">
    <source>
        <dbReference type="ARBA" id="ARBA00022574"/>
    </source>
</evidence>
<organism evidence="19 20">
    <name type="scientific">Sclerotinia borealis (strain F-4128)</name>
    <dbReference type="NCBI Taxonomy" id="1432307"/>
    <lineage>
        <taxon>Eukaryota</taxon>
        <taxon>Fungi</taxon>
        <taxon>Dikarya</taxon>
        <taxon>Ascomycota</taxon>
        <taxon>Pezizomycotina</taxon>
        <taxon>Leotiomycetes</taxon>
        <taxon>Helotiales</taxon>
        <taxon>Sclerotiniaceae</taxon>
        <taxon>Sclerotinia</taxon>
    </lineage>
</organism>
<evidence type="ECO:0000256" key="3">
    <source>
        <dbReference type="ARBA" id="ARBA00022543"/>
    </source>
</evidence>
<dbReference type="Gene3D" id="3.40.50.2300">
    <property type="match status" value="1"/>
</dbReference>
<dbReference type="Pfam" id="PF00400">
    <property type="entry name" value="WD40"/>
    <property type="match status" value="2"/>
</dbReference>
<keyword evidence="6" id="KW-0808">Transferase</keyword>
<dbReference type="PROSITE" id="PS50082">
    <property type="entry name" value="WD_REPEATS_2"/>
    <property type="match status" value="2"/>
</dbReference>
<accession>W9CG51</accession>
<dbReference type="GO" id="GO:0009584">
    <property type="term" value="P:detection of visible light"/>
    <property type="evidence" value="ECO:0007669"/>
    <property type="project" value="InterPro"/>
</dbReference>
<dbReference type="InterPro" id="IPR036890">
    <property type="entry name" value="HATPase_C_sf"/>
</dbReference>
<dbReference type="OrthoDB" id="2015534at2759"/>
<feature type="compositionally biased region" description="Basic and acidic residues" evidence="15">
    <location>
        <begin position="930"/>
        <end position="946"/>
    </location>
</feature>
<dbReference type="InterPro" id="IPR001680">
    <property type="entry name" value="WD40_rpt"/>
</dbReference>
<evidence type="ECO:0000256" key="7">
    <source>
        <dbReference type="ARBA" id="ARBA00022694"/>
    </source>
</evidence>
<dbReference type="HOGENOM" id="CLU_228893_0_0_1"/>
<dbReference type="Gene3D" id="3.30.450.270">
    <property type="match status" value="1"/>
</dbReference>
<dbReference type="CDD" id="cd00082">
    <property type="entry name" value="HisKA"/>
    <property type="match status" value="1"/>
</dbReference>
<feature type="repeat" description="WD" evidence="14">
    <location>
        <begin position="2014"/>
        <end position="2055"/>
    </location>
</feature>
<dbReference type="InterPro" id="IPR001294">
    <property type="entry name" value="Phytochrome"/>
</dbReference>
<dbReference type="Proteomes" id="UP000019487">
    <property type="component" value="Unassembled WGS sequence"/>
</dbReference>
<keyword evidence="7" id="KW-0819">tRNA processing</keyword>
<evidence type="ECO:0000256" key="10">
    <source>
        <dbReference type="ARBA" id="ARBA00022991"/>
    </source>
</evidence>
<dbReference type="PANTHER" id="PTHR14344:SF3">
    <property type="entry name" value="WD REPEAT-CONTAINING PROTEIN 6"/>
    <property type="match status" value="1"/>
</dbReference>
<dbReference type="STRING" id="1432307.W9CG51"/>
<evidence type="ECO:0000256" key="5">
    <source>
        <dbReference type="ARBA" id="ARBA00022606"/>
    </source>
</evidence>
<reference evidence="19 20" key="1">
    <citation type="journal article" date="2014" name="Genome Announc.">
        <title>Draft genome sequence of Sclerotinia borealis, a psychrophilic plant pathogenic fungus.</title>
        <authorList>
            <person name="Mardanov A.V."/>
            <person name="Beletsky A.V."/>
            <person name="Kadnikov V.V."/>
            <person name="Ignatov A.N."/>
            <person name="Ravin N.V."/>
        </authorList>
    </citation>
    <scope>NUCLEOTIDE SEQUENCE [LARGE SCALE GENOMIC DNA]</scope>
    <source>
        <strain evidence="20">F-4157</strain>
    </source>
</reference>
<dbReference type="InterPro" id="IPR011006">
    <property type="entry name" value="CheY-like_superfamily"/>
</dbReference>
<keyword evidence="2" id="KW-0963">Cytoplasm</keyword>
<evidence type="ECO:0000259" key="17">
    <source>
        <dbReference type="PROSITE" id="PS50109"/>
    </source>
</evidence>
<dbReference type="Pfam" id="PF00072">
    <property type="entry name" value="Response_reg"/>
    <property type="match status" value="1"/>
</dbReference>
<comment type="subcellular location">
    <subcellularLocation>
        <location evidence="1">Cytoplasm</location>
    </subcellularLocation>
</comment>
<dbReference type="InterPro" id="IPR001789">
    <property type="entry name" value="Sig_transdc_resp-reg_receiver"/>
</dbReference>
<name>W9CG51_SCLBF</name>
<dbReference type="SUPFAM" id="SSF52172">
    <property type="entry name" value="CheY-like"/>
    <property type="match status" value="1"/>
</dbReference>
<dbReference type="Gene3D" id="3.30.450.40">
    <property type="match status" value="1"/>
</dbReference>
<evidence type="ECO:0000313" key="19">
    <source>
        <dbReference type="EMBL" id="ESZ94816.1"/>
    </source>
</evidence>
<dbReference type="SMART" id="SM00387">
    <property type="entry name" value="HATPase_c"/>
    <property type="match status" value="1"/>
</dbReference>
<dbReference type="InterPro" id="IPR003661">
    <property type="entry name" value="HisK_dim/P_dom"/>
</dbReference>
<dbReference type="InterPro" id="IPR043150">
    <property type="entry name" value="Phytochrome_PHY_sf"/>
</dbReference>
<keyword evidence="9 19" id="KW-0418">Kinase</keyword>
<dbReference type="InterPro" id="IPR003594">
    <property type="entry name" value="HATPase_dom"/>
</dbReference>
<evidence type="ECO:0000256" key="8">
    <source>
        <dbReference type="ARBA" id="ARBA00022737"/>
    </source>
</evidence>
<feature type="compositionally biased region" description="Basic and acidic residues" evidence="15">
    <location>
        <begin position="963"/>
        <end position="972"/>
    </location>
</feature>
<dbReference type="Gene3D" id="1.10.287.130">
    <property type="match status" value="1"/>
</dbReference>
<dbReference type="SUPFAM" id="SSF47384">
    <property type="entry name" value="Homodimeric domain of signal transducing histidine kinase"/>
    <property type="match status" value="1"/>
</dbReference>
<dbReference type="PRINTS" id="PR01033">
    <property type="entry name" value="PHYTOCHROME"/>
</dbReference>
<evidence type="ECO:0000259" key="18">
    <source>
        <dbReference type="PROSITE" id="PS50110"/>
    </source>
</evidence>
<dbReference type="Pfam" id="PF00512">
    <property type="entry name" value="HisKA"/>
    <property type="match status" value="1"/>
</dbReference>
<dbReference type="SUPFAM" id="SSF55785">
    <property type="entry name" value="PYP-like sensor domain (PAS domain)"/>
    <property type="match status" value="1"/>
</dbReference>
<dbReference type="PROSITE" id="PS50110">
    <property type="entry name" value="RESPONSE_REGULATORY"/>
    <property type="match status" value="1"/>
</dbReference>
<dbReference type="InterPro" id="IPR036322">
    <property type="entry name" value="WD40_repeat_dom_sf"/>
</dbReference>
<gene>
    <name evidence="19" type="ORF">SBOR_4776</name>
</gene>
<dbReference type="PROSITE" id="PS50109">
    <property type="entry name" value="HIS_KIN"/>
    <property type="match status" value="1"/>
</dbReference>
<dbReference type="GO" id="GO:0006355">
    <property type="term" value="P:regulation of DNA-templated transcription"/>
    <property type="evidence" value="ECO:0007669"/>
    <property type="project" value="InterPro"/>
</dbReference>
<evidence type="ECO:0000256" key="6">
    <source>
        <dbReference type="ARBA" id="ARBA00022679"/>
    </source>
</evidence>
<dbReference type="InterPro" id="IPR003018">
    <property type="entry name" value="GAF"/>
</dbReference>
<keyword evidence="10" id="KW-0157">Chromophore</keyword>
<dbReference type="GO" id="GO:0005737">
    <property type="term" value="C:cytoplasm"/>
    <property type="evidence" value="ECO:0007669"/>
    <property type="project" value="UniProtKB-SubCell"/>
</dbReference>
<dbReference type="Gene3D" id="3.30.450.20">
    <property type="entry name" value="PAS domain"/>
    <property type="match status" value="2"/>
</dbReference>
<feature type="compositionally biased region" description="Polar residues" evidence="15">
    <location>
        <begin position="947"/>
        <end position="962"/>
    </location>
</feature>
<dbReference type="PROSITE" id="PS00678">
    <property type="entry name" value="WD_REPEATS_1"/>
    <property type="match status" value="1"/>
</dbReference>
<evidence type="ECO:0000256" key="15">
    <source>
        <dbReference type="SAM" id="MobiDB-lite"/>
    </source>
</evidence>
<evidence type="ECO:0000259" key="16">
    <source>
        <dbReference type="PROSITE" id="PS50046"/>
    </source>
</evidence>
<dbReference type="Gene3D" id="3.30.565.10">
    <property type="entry name" value="Histidine kinase-like ATPase, C-terminal domain"/>
    <property type="match status" value="1"/>
</dbReference>
<feature type="domain" description="Histidine kinase" evidence="17">
    <location>
        <begin position="700"/>
        <end position="930"/>
    </location>
</feature>
<keyword evidence="8" id="KW-0677">Repeat</keyword>
<dbReference type="EMBL" id="AYSA01000223">
    <property type="protein sequence ID" value="ESZ94816.1"/>
    <property type="molecule type" value="Genomic_DNA"/>
</dbReference>